<evidence type="ECO:0000256" key="2">
    <source>
        <dbReference type="ARBA" id="ARBA00016160"/>
    </source>
</evidence>
<dbReference type="InterPro" id="IPR029055">
    <property type="entry name" value="Ntn_hydrolases_N"/>
</dbReference>
<evidence type="ECO:0000313" key="11">
    <source>
        <dbReference type="Proteomes" id="UP000886611"/>
    </source>
</evidence>
<keyword evidence="11" id="KW-1185">Reference proteome</keyword>
<keyword evidence="5" id="KW-0539">Nucleus</keyword>
<sequence length="381" mass="42448">MLQVLPGNHPSTRPCVAEVLAVIPEALRVSLLLFPSALPGVAEVLRCRVPKASGPYRVGLPSPLPVATRTTRLAAPTWSKSIMSYNGGAVMAMRGKNCVAIAADRRFGIQAQMVTTDFQKIFPMGDRLFIGLAGLATDVQTVSQRLKFRLNLYELKEGRQIKPKTFMSMVSNLLYERRFGPYYVEPVIAGLDPKTFEPFICSLDLIGCPMITEDFVVSGTCAEQMYGMCESLWEPNMEPEDLFETISQAMLNAVDRDAVSGMGVIVHVMRYKGRKNVAHDGRGQYYDRMLDMNSKNRLEYCSGFTVDISAPACGETRRGVDDVMTAYKLLFDQKKKQRQQLPITMFLQPRKKEAVPTTTTDTPSETMEEVPQEMAPASEET</sequence>
<dbReference type="GO" id="GO:0019774">
    <property type="term" value="C:proteasome core complex, beta-subunit complex"/>
    <property type="evidence" value="ECO:0007669"/>
    <property type="project" value="InterPro"/>
</dbReference>
<keyword evidence="4" id="KW-0647">Proteasome</keyword>
<dbReference type="InterPro" id="IPR033811">
    <property type="entry name" value="Proteasome_beta_3"/>
</dbReference>
<gene>
    <name evidence="10" type="primary">Psmb3</name>
    <name evidence="10" type="ORF">GTO96_0010981</name>
</gene>
<evidence type="ECO:0000256" key="5">
    <source>
        <dbReference type="ARBA" id="ARBA00023242"/>
    </source>
</evidence>
<dbReference type="PROSITE" id="PS00854">
    <property type="entry name" value="PROTEASOME_BETA_1"/>
    <property type="match status" value="1"/>
</dbReference>
<dbReference type="Gene3D" id="3.60.20.10">
    <property type="entry name" value="Glutamine Phosphoribosylpyrophosphate, subunit 1, domain 1"/>
    <property type="match status" value="1"/>
</dbReference>
<dbReference type="GO" id="GO:0005634">
    <property type="term" value="C:nucleus"/>
    <property type="evidence" value="ECO:0007669"/>
    <property type="project" value="UniProtKB-SubCell"/>
</dbReference>
<dbReference type="PROSITE" id="PS51476">
    <property type="entry name" value="PROTEASOME_BETA_2"/>
    <property type="match status" value="1"/>
</dbReference>
<feature type="non-terminal residue" evidence="10">
    <location>
        <position position="1"/>
    </location>
</feature>
<dbReference type="GO" id="GO:0043161">
    <property type="term" value="P:proteasome-mediated ubiquitin-dependent protein catabolic process"/>
    <property type="evidence" value="ECO:0007669"/>
    <property type="project" value="InterPro"/>
</dbReference>
<dbReference type="EMBL" id="JAATIS010004753">
    <property type="protein sequence ID" value="KAG2461095.1"/>
    <property type="molecule type" value="Genomic_DNA"/>
</dbReference>
<evidence type="ECO:0000256" key="8">
    <source>
        <dbReference type="ARBA" id="ARBA00032560"/>
    </source>
</evidence>
<keyword evidence="3" id="KW-0963">Cytoplasm</keyword>
<name>A0A8X7X4Q0_POLSE</name>
<evidence type="ECO:0000256" key="6">
    <source>
        <dbReference type="ARBA" id="ARBA00032115"/>
    </source>
</evidence>
<dbReference type="GO" id="GO:0005737">
    <property type="term" value="C:cytoplasm"/>
    <property type="evidence" value="ECO:0007669"/>
    <property type="project" value="TreeGrafter"/>
</dbReference>
<organism evidence="10 11">
    <name type="scientific">Polypterus senegalus</name>
    <name type="common">Senegal bichir</name>
    <dbReference type="NCBI Taxonomy" id="55291"/>
    <lineage>
        <taxon>Eukaryota</taxon>
        <taxon>Metazoa</taxon>
        <taxon>Chordata</taxon>
        <taxon>Craniata</taxon>
        <taxon>Vertebrata</taxon>
        <taxon>Euteleostomi</taxon>
        <taxon>Actinopterygii</taxon>
        <taxon>Polypteriformes</taxon>
        <taxon>Polypteridae</taxon>
        <taxon>Polypterus</taxon>
    </lineage>
</organism>
<feature type="region of interest" description="Disordered" evidence="9">
    <location>
        <begin position="348"/>
        <end position="381"/>
    </location>
</feature>
<dbReference type="Pfam" id="PF00227">
    <property type="entry name" value="Proteasome"/>
    <property type="match status" value="1"/>
</dbReference>
<dbReference type="InterPro" id="IPR023333">
    <property type="entry name" value="Proteasome_suB-type"/>
</dbReference>
<comment type="subcellular location">
    <subcellularLocation>
        <location evidence="1">Nucleus</location>
    </subcellularLocation>
</comment>
<reference evidence="10 11" key="1">
    <citation type="journal article" date="2021" name="Cell">
        <title>Tracing the genetic footprints of vertebrate landing in non-teleost ray-finned fishes.</title>
        <authorList>
            <person name="Bi X."/>
            <person name="Wang K."/>
            <person name="Yang L."/>
            <person name="Pan H."/>
            <person name="Jiang H."/>
            <person name="Wei Q."/>
            <person name="Fang M."/>
            <person name="Yu H."/>
            <person name="Zhu C."/>
            <person name="Cai Y."/>
            <person name="He Y."/>
            <person name="Gan X."/>
            <person name="Zeng H."/>
            <person name="Yu D."/>
            <person name="Zhu Y."/>
            <person name="Jiang H."/>
            <person name="Qiu Q."/>
            <person name="Yang H."/>
            <person name="Zhang Y.E."/>
            <person name="Wang W."/>
            <person name="Zhu M."/>
            <person name="He S."/>
            <person name="Zhang G."/>
        </authorList>
    </citation>
    <scope>NUCLEOTIDE SEQUENCE [LARGE SCALE GENOMIC DNA]</scope>
    <source>
        <strain evidence="10">Bchr_013</strain>
    </source>
</reference>
<evidence type="ECO:0000256" key="7">
    <source>
        <dbReference type="ARBA" id="ARBA00032522"/>
    </source>
</evidence>
<dbReference type="AlphaFoldDB" id="A0A8X7X4Q0"/>
<dbReference type="FunFam" id="3.60.20.10:FF:000003">
    <property type="entry name" value="Proteasome subunit beta type-3"/>
    <property type="match status" value="1"/>
</dbReference>
<dbReference type="Proteomes" id="UP000886611">
    <property type="component" value="Unassembled WGS sequence"/>
</dbReference>
<feature type="non-terminal residue" evidence="10">
    <location>
        <position position="381"/>
    </location>
</feature>
<evidence type="ECO:0000256" key="1">
    <source>
        <dbReference type="ARBA" id="ARBA00004123"/>
    </source>
</evidence>
<dbReference type="CDD" id="cd03759">
    <property type="entry name" value="proteasome_beta_type_3"/>
    <property type="match status" value="1"/>
</dbReference>
<evidence type="ECO:0000313" key="10">
    <source>
        <dbReference type="EMBL" id="KAG2461095.1"/>
    </source>
</evidence>
<comment type="caution">
    <text evidence="10">The sequence shown here is derived from an EMBL/GenBank/DDBJ whole genome shotgun (WGS) entry which is preliminary data.</text>
</comment>
<evidence type="ECO:0000256" key="9">
    <source>
        <dbReference type="SAM" id="MobiDB-lite"/>
    </source>
</evidence>
<evidence type="ECO:0000256" key="4">
    <source>
        <dbReference type="ARBA" id="ARBA00022942"/>
    </source>
</evidence>
<proteinExistence type="predicted"/>
<dbReference type="PANTHER" id="PTHR32194">
    <property type="entry name" value="METALLOPROTEASE TLDD"/>
    <property type="match status" value="1"/>
</dbReference>
<dbReference type="InterPro" id="IPR016050">
    <property type="entry name" value="Proteasome_bsu_CS"/>
</dbReference>
<dbReference type="PANTHER" id="PTHR32194:SF10">
    <property type="entry name" value="PROTEASOME SUBUNIT BETA TYPE-3"/>
    <property type="match status" value="1"/>
</dbReference>
<protein>
    <recommendedName>
        <fullName evidence="2">Proteasome subunit beta type-3</fullName>
    </recommendedName>
    <alternativeName>
        <fullName evidence="6">Proteasome chain 13</fullName>
    </alternativeName>
    <alternativeName>
        <fullName evidence="7">Proteasome component C10-II</fullName>
    </alternativeName>
    <alternativeName>
        <fullName evidence="8">Proteasome theta chain</fullName>
    </alternativeName>
</protein>
<dbReference type="InterPro" id="IPR001353">
    <property type="entry name" value="Proteasome_sua/b"/>
</dbReference>
<accession>A0A8X7X4Q0</accession>
<evidence type="ECO:0000256" key="3">
    <source>
        <dbReference type="ARBA" id="ARBA00022490"/>
    </source>
</evidence>
<dbReference type="SUPFAM" id="SSF56235">
    <property type="entry name" value="N-terminal nucleophile aminohydrolases (Ntn hydrolases)"/>
    <property type="match status" value="1"/>
</dbReference>